<dbReference type="InterPro" id="IPR008754">
    <property type="entry name" value="Peptidase_M43"/>
</dbReference>
<evidence type="ECO:0000256" key="10">
    <source>
        <dbReference type="SAM" id="SignalP"/>
    </source>
</evidence>
<keyword evidence="8" id="KW-1015">Disulfide bond</keyword>
<comment type="similarity">
    <text evidence="1">Belongs to the peptidase M43B family.</text>
</comment>
<keyword evidence="6" id="KW-0862">Zinc</keyword>
<dbReference type="PANTHER" id="PTHR47466">
    <property type="match status" value="1"/>
</dbReference>
<evidence type="ECO:0000256" key="6">
    <source>
        <dbReference type="ARBA" id="ARBA00022833"/>
    </source>
</evidence>
<proteinExistence type="inferred from homology"/>
<feature type="region of interest" description="Disordered" evidence="9">
    <location>
        <begin position="33"/>
        <end position="101"/>
    </location>
</feature>
<keyword evidence="3" id="KW-0479">Metal-binding</keyword>
<keyword evidence="5" id="KW-0378">Hydrolase</keyword>
<dbReference type="EMBL" id="CP031320">
    <property type="protein sequence ID" value="AXK31790.1"/>
    <property type="molecule type" value="Genomic_DNA"/>
</dbReference>
<evidence type="ECO:0000256" key="4">
    <source>
        <dbReference type="ARBA" id="ARBA00022729"/>
    </source>
</evidence>
<dbReference type="CDD" id="cd04275">
    <property type="entry name" value="ZnMc_pappalysin_like"/>
    <property type="match status" value="1"/>
</dbReference>
<sequence length="356" mass="36984">MRPIARISPRARTRVLGMAAVAGTLALTPLSAPAADAGPAPESSGRSVAAQGAECADGTADLHGHGHDHGHDAAQQAAASNARVARAHGDEGVAHEPNAVSERQAQAMEADLRERLDRLRAAGKLDKPSGAPVTIPVYFHVVHDGATGKVDADAINAQVDVLNAAYAGEGDGNNPSPYQFELAGTTYTDNAGWYNGLTPGSSAESAMKSSLREGGADALNFYTANLGQSLLGWATFPSSYDTNPEDDGVVVLDASLPGGSAGNYNEGDTGTHEVGHWMGLYHTFQGGCSAQGDQVDDTPAEREPASGCPEGADTCPAEGVDPIHNFMDYSYDACMTQFTAGQVVRMNEAWEAYRAN</sequence>
<feature type="compositionally biased region" description="Basic and acidic residues" evidence="9">
    <location>
        <begin position="60"/>
        <end position="72"/>
    </location>
</feature>
<dbReference type="GO" id="GO:0006508">
    <property type="term" value="P:proteolysis"/>
    <property type="evidence" value="ECO:0007669"/>
    <property type="project" value="UniProtKB-KW"/>
</dbReference>
<evidence type="ECO:0000256" key="1">
    <source>
        <dbReference type="ARBA" id="ARBA00008721"/>
    </source>
</evidence>
<dbReference type="KEGG" id="sarm:DVA86_03150"/>
<feature type="chain" id="PRO_5016765033" evidence="10">
    <location>
        <begin position="35"/>
        <end position="356"/>
    </location>
</feature>
<keyword evidence="2 12" id="KW-0645">Protease</keyword>
<evidence type="ECO:0000313" key="13">
    <source>
        <dbReference type="Proteomes" id="UP000254425"/>
    </source>
</evidence>
<keyword evidence="4 10" id="KW-0732">Signal</keyword>
<evidence type="ECO:0000256" key="5">
    <source>
        <dbReference type="ARBA" id="ARBA00022801"/>
    </source>
</evidence>
<feature type="domain" description="Peptidase M43 pregnancy-associated plasma-A" evidence="11">
    <location>
        <begin position="260"/>
        <end position="349"/>
    </location>
</feature>
<accession>A0A345XJH4</accession>
<feature type="signal peptide" evidence="10">
    <location>
        <begin position="1"/>
        <end position="34"/>
    </location>
</feature>
<organism evidence="12 13">
    <name type="scientific">Streptomyces armeniacus</name>
    <dbReference type="NCBI Taxonomy" id="83291"/>
    <lineage>
        <taxon>Bacteria</taxon>
        <taxon>Bacillati</taxon>
        <taxon>Actinomycetota</taxon>
        <taxon>Actinomycetes</taxon>
        <taxon>Kitasatosporales</taxon>
        <taxon>Streptomycetaceae</taxon>
        <taxon>Streptomyces</taxon>
    </lineage>
</organism>
<dbReference type="Pfam" id="PF05572">
    <property type="entry name" value="Peptidase_M43"/>
    <property type="match status" value="1"/>
</dbReference>
<dbReference type="Proteomes" id="UP000254425">
    <property type="component" value="Chromosome"/>
</dbReference>
<evidence type="ECO:0000256" key="8">
    <source>
        <dbReference type="ARBA" id="ARBA00023157"/>
    </source>
</evidence>
<dbReference type="GO" id="GO:0008237">
    <property type="term" value="F:metallopeptidase activity"/>
    <property type="evidence" value="ECO:0007669"/>
    <property type="project" value="UniProtKB-KW"/>
</dbReference>
<reference evidence="12 13" key="1">
    <citation type="submission" date="2018-07" db="EMBL/GenBank/DDBJ databases">
        <title>Draft genome of the type strain Streptomyces armeniacus ATCC 15676.</title>
        <authorList>
            <person name="Labana P."/>
            <person name="Gosse J.T."/>
            <person name="Boddy C.N."/>
        </authorList>
    </citation>
    <scope>NUCLEOTIDE SEQUENCE [LARGE SCALE GENOMIC DNA]</scope>
    <source>
        <strain evidence="12 13">ATCC 15676</strain>
    </source>
</reference>
<dbReference type="PANTHER" id="PTHR47466:SF1">
    <property type="entry name" value="METALLOPROTEASE MEP1 (AFU_ORTHOLOGUE AFUA_1G07730)-RELATED"/>
    <property type="match status" value="1"/>
</dbReference>
<evidence type="ECO:0000256" key="3">
    <source>
        <dbReference type="ARBA" id="ARBA00022723"/>
    </source>
</evidence>
<keyword evidence="7 12" id="KW-0482">Metalloprotease</keyword>
<protein>
    <submittedName>
        <fullName evidence="12">Zinc metalloprotease</fullName>
    </submittedName>
</protein>
<evidence type="ECO:0000313" key="12">
    <source>
        <dbReference type="EMBL" id="AXK31790.1"/>
    </source>
</evidence>
<dbReference type="AlphaFoldDB" id="A0A345XJH4"/>
<evidence type="ECO:0000256" key="7">
    <source>
        <dbReference type="ARBA" id="ARBA00023049"/>
    </source>
</evidence>
<dbReference type="RefSeq" id="WP_208875579.1">
    <property type="nucleotide sequence ID" value="NZ_CP031320.1"/>
</dbReference>
<feature type="compositionally biased region" description="Low complexity" evidence="9">
    <location>
        <begin position="73"/>
        <end position="84"/>
    </location>
</feature>
<dbReference type="GO" id="GO:0046872">
    <property type="term" value="F:metal ion binding"/>
    <property type="evidence" value="ECO:0007669"/>
    <property type="project" value="UniProtKB-KW"/>
</dbReference>
<dbReference type="SUPFAM" id="SSF55486">
    <property type="entry name" value="Metalloproteases ('zincins'), catalytic domain"/>
    <property type="match status" value="1"/>
</dbReference>
<evidence type="ECO:0000256" key="2">
    <source>
        <dbReference type="ARBA" id="ARBA00022670"/>
    </source>
</evidence>
<dbReference type="InterPro" id="IPR024079">
    <property type="entry name" value="MetalloPept_cat_dom_sf"/>
</dbReference>
<evidence type="ECO:0000259" key="11">
    <source>
        <dbReference type="Pfam" id="PF05572"/>
    </source>
</evidence>
<keyword evidence="13" id="KW-1185">Reference proteome</keyword>
<feature type="region of interest" description="Disordered" evidence="9">
    <location>
        <begin position="290"/>
        <end position="313"/>
    </location>
</feature>
<evidence type="ECO:0000256" key="9">
    <source>
        <dbReference type="SAM" id="MobiDB-lite"/>
    </source>
</evidence>
<dbReference type="Gene3D" id="3.40.390.10">
    <property type="entry name" value="Collagenase (Catalytic Domain)"/>
    <property type="match status" value="1"/>
</dbReference>
<gene>
    <name evidence="12" type="ORF">DVA86_03150</name>
</gene>
<name>A0A345XJH4_9ACTN</name>